<name>A0A7J0G2D2_9ERIC</name>
<gene>
    <name evidence="2" type="ORF">Acr_17g0005180</name>
</gene>
<keyword evidence="3" id="KW-1185">Reference proteome</keyword>
<organism evidence="2 3">
    <name type="scientific">Actinidia rufa</name>
    <dbReference type="NCBI Taxonomy" id="165716"/>
    <lineage>
        <taxon>Eukaryota</taxon>
        <taxon>Viridiplantae</taxon>
        <taxon>Streptophyta</taxon>
        <taxon>Embryophyta</taxon>
        <taxon>Tracheophyta</taxon>
        <taxon>Spermatophyta</taxon>
        <taxon>Magnoliopsida</taxon>
        <taxon>eudicotyledons</taxon>
        <taxon>Gunneridae</taxon>
        <taxon>Pentapetalae</taxon>
        <taxon>asterids</taxon>
        <taxon>Ericales</taxon>
        <taxon>Actinidiaceae</taxon>
        <taxon>Actinidia</taxon>
    </lineage>
</organism>
<reference evidence="2 3" key="1">
    <citation type="submission" date="2019-07" db="EMBL/GenBank/DDBJ databases">
        <title>De Novo Assembly of kiwifruit Actinidia rufa.</title>
        <authorList>
            <person name="Sugita-Konishi S."/>
            <person name="Sato K."/>
            <person name="Mori E."/>
            <person name="Abe Y."/>
            <person name="Kisaki G."/>
            <person name="Hamano K."/>
            <person name="Suezawa K."/>
            <person name="Otani M."/>
            <person name="Fukuda T."/>
            <person name="Manabe T."/>
            <person name="Gomi K."/>
            <person name="Tabuchi M."/>
            <person name="Akimitsu K."/>
            <person name="Kataoka I."/>
        </authorList>
    </citation>
    <scope>NUCLEOTIDE SEQUENCE [LARGE SCALE GENOMIC DNA]</scope>
    <source>
        <strain evidence="3">cv. Fuchu</strain>
    </source>
</reference>
<sequence>MAVKVGRDVGCQWGGSDSEEERDGEVLGMGMAVKHSGVGRDGVEMAVVSGEGVEEAVAVAVAMAMAASNG</sequence>
<evidence type="ECO:0000256" key="1">
    <source>
        <dbReference type="SAM" id="MobiDB-lite"/>
    </source>
</evidence>
<accession>A0A7J0G2D2</accession>
<evidence type="ECO:0000313" key="2">
    <source>
        <dbReference type="EMBL" id="GFZ04946.1"/>
    </source>
</evidence>
<protein>
    <submittedName>
        <fullName evidence="2">Glycine-rich protein</fullName>
    </submittedName>
</protein>
<comment type="caution">
    <text evidence="2">The sequence shown here is derived from an EMBL/GenBank/DDBJ whole genome shotgun (WGS) entry which is preliminary data.</text>
</comment>
<dbReference type="Proteomes" id="UP000585474">
    <property type="component" value="Unassembled WGS sequence"/>
</dbReference>
<proteinExistence type="predicted"/>
<evidence type="ECO:0000313" key="3">
    <source>
        <dbReference type="Proteomes" id="UP000585474"/>
    </source>
</evidence>
<dbReference type="AlphaFoldDB" id="A0A7J0G2D2"/>
<dbReference type="EMBL" id="BJWL01000017">
    <property type="protein sequence ID" value="GFZ04946.1"/>
    <property type="molecule type" value="Genomic_DNA"/>
</dbReference>
<feature type="region of interest" description="Disordered" evidence="1">
    <location>
        <begin position="1"/>
        <end position="23"/>
    </location>
</feature>